<keyword evidence="7" id="KW-1185">Reference proteome</keyword>
<comment type="similarity">
    <text evidence="1">Belongs to the FMO family.</text>
</comment>
<evidence type="ECO:0008006" key="8">
    <source>
        <dbReference type="Google" id="ProtNLM"/>
    </source>
</evidence>
<evidence type="ECO:0000256" key="5">
    <source>
        <dbReference type="ARBA" id="ARBA00023002"/>
    </source>
</evidence>
<dbReference type="RefSeq" id="WP_040007471.1">
    <property type="nucleotide sequence ID" value="NZ_CP009574.1"/>
</dbReference>
<organism evidence="6 7">
    <name type="scientific">Candidatus Francisella endociliophora</name>
    <dbReference type="NCBI Taxonomy" id="653937"/>
    <lineage>
        <taxon>Bacteria</taxon>
        <taxon>Pseudomonadati</taxon>
        <taxon>Pseudomonadota</taxon>
        <taxon>Gammaproteobacteria</taxon>
        <taxon>Thiotrichales</taxon>
        <taxon>Francisellaceae</taxon>
        <taxon>Francisella</taxon>
    </lineage>
</organism>
<dbReference type="PRINTS" id="PR00370">
    <property type="entry name" value="FMOXYGENASE"/>
</dbReference>
<evidence type="ECO:0000256" key="4">
    <source>
        <dbReference type="ARBA" id="ARBA00022857"/>
    </source>
</evidence>
<dbReference type="InterPro" id="IPR050346">
    <property type="entry name" value="FMO-like"/>
</dbReference>
<accession>A0A097ELU4</accession>
<protein>
    <recommendedName>
        <fullName evidence="8">Monooxygenase</fullName>
    </recommendedName>
</protein>
<dbReference type="InterPro" id="IPR036188">
    <property type="entry name" value="FAD/NAD-bd_sf"/>
</dbReference>
<dbReference type="GO" id="GO:0050661">
    <property type="term" value="F:NADP binding"/>
    <property type="evidence" value="ECO:0007669"/>
    <property type="project" value="InterPro"/>
</dbReference>
<dbReference type="OrthoDB" id="9790219at2"/>
<dbReference type="Proteomes" id="UP000029672">
    <property type="component" value="Chromosome"/>
</dbReference>
<dbReference type="InterPro" id="IPR000960">
    <property type="entry name" value="Flavin_mOase"/>
</dbReference>
<dbReference type="SUPFAM" id="SSF51905">
    <property type="entry name" value="FAD/NAD(P)-binding domain"/>
    <property type="match status" value="2"/>
</dbReference>
<name>A0A097ELU4_9GAMM</name>
<dbReference type="InterPro" id="IPR020946">
    <property type="entry name" value="Flavin_mOase-like"/>
</dbReference>
<evidence type="ECO:0000313" key="7">
    <source>
        <dbReference type="Proteomes" id="UP000029672"/>
    </source>
</evidence>
<dbReference type="Pfam" id="PF00743">
    <property type="entry name" value="FMO-like"/>
    <property type="match status" value="1"/>
</dbReference>
<dbReference type="Gene3D" id="3.50.50.60">
    <property type="entry name" value="FAD/NAD(P)-binding domain"/>
    <property type="match status" value="2"/>
</dbReference>
<sequence>MSKVAIIGGGASGIISAKILLDRGFNVTTFEKTNNVAGVWNYNDKDGALYKNLRTNLPKEIMVFENQQIPYKSEQSFISYQDVRKYLEQNAKVWQIDKHVCLNSEVISLNPLDKLDKNPVWRVTYIKDQIRYQEDFEFIIVANGHYNQPKIPQEIVGLDSIDNKNISHSKYYRSPNNHGRRVMCVGYSSSGMDISRELFESGREVYVSLRNLDNKKESYNLNDVKRDIKFTSSLREIICAENECIVITDNGNKIHVDEVIFCTGYKYDFPFLSCDLVSTDNNIVQPLLNQLLHERYLNLGFIGLPWKTLPFVLSECQAIFLACFWSQSHKGQVEILANMEDSQSHKTRFEDDFIKYFHMLGDQQWTYNLNLLDLVGQKTIFREQRIKLIEQVYNNVHELKLKYPFSFRDAVYKVDYIQNNYTRISNHK</sequence>
<evidence type="ECO:0000256" key="1">
    <source>
        <dbReference type="ARBA" id="ARBA00009183"/>
    </source>
</evidence>
<keyword evidence="4" id="KW-0521">NADP</keyword>
<dbReference type="eggNOG" id="COG2072">
    <property type="taxonomic scope" value="Bacteria"/>
</dbReference>
<evidence type="ECO:0000256" key="2">
    <source>
        <dbReference type="ARBA" id="ARBA00022630"/>
    </source>
</evidence>
<dbReference type="PANTHER" id="PTHR23023">
    <property type="entry name" value="DIMETHYLANILINE MONOOXYGENASE"/>
    <property type="match status" value="1"/>
</dbReference>
<keyword evidence="2" id="KW-0285">Flavoprotein</keyword>
<keyword evidence="3" id="KW-0274">FAD</keyword>
<dbReference type="AlphaFoldDB" id="A0A097ELU4"/>
<keyword evidence="5" id="KW-0560">Oxidoreductase</keyword>
<dbReference type="EMBL" id="CP009574">
    <property type="protein sequence ID" value="AIT08540.1"/>
    <property type="molecule type" value="Genomic_DNA"/>
</dbReference>
<dbReference type="GO" id="GO:0050660">
    <property type="term" value="F:flavin adenine dinucleotide binding"/>
    <property type="evidence" value="ECO:0007669"/>
    <property type="project" value="InterPro"/>
</dbReference>
<proteinExistence type="inferred from homology"/>
<dbReference type="HOGENOM" id="CLU_006909_3_0_6"/>
<gene>
    <name evidence="6" type="ORF">LO80_00165</name>
</gene>
<dbReference type="STRING" id="1547445.LO80_00165"/>
<dbReference type="GO" id="GO:0004499">
    <property type="term" value="F:N,N-dimethylaniline monooxygenase activity"/>
    <property type="evidence" value="ECO:0007669"/>
    <property type="project" value="InterPro"/>
</dbReference>
<reference evidence="6 7" key="1">
    <citation type="submission" date="2014-10" db="EMBL/GenBank/DDBJ databases">
        <title>Whole genome sequence of Francisella endociliophora strain FSC1006, isolated from a laboratory culture of the marine ciliate Euplotes raikovi.</title>
        <authorList>
            <person name="Granberg M."/>
            <person name="Backman S."/>
            <person name="Lundmark E."/>
            <person name="Nilsson E."/>
            <person name="Karlsson E."/>
            <person name="Thelaus J."/>
            <person name="Ohrman C."/>
            <person name="Larkeryd A."/>
            <person name="Stenberg P."/>
        </authorList>
    </citation>
    <scope>NUCLEOTIDE SEQUENCE [LARGE SCALE GENOMIC DNA]</scope>
    <source>
        <strain evidence="6 7">FSC1006</strain>
    </source>
</reference>
<evidence type="ECO:0000313" key="6">
    <source>
        <dbReference type="EMBL" id="AIT08540.1"/>
    </source>
</evidence>
<dbReference type="KEGG" id="frf:LO80_00165"/>
<evidence type="ECO:0000256" key="3">
    <source>
        <dbReference type="ARBA" id="ARBA00022827"/>
    </source>
</evidence>